<dbReference type="SUPFAM" id="SSF53822">
    <property type="entry name" value="Periplasmic binding protein-like I"/>
    <property type="match status" value="1"/>
</dbReference>
<keyword evidence="4" id="KW-0804">Transcription</keyword>
<dbReference type="PANTHER" id="PTHR30146:SF148">
    <property type="entry name" value="HTH-TYPE TRANSCRIPTIONAL REPRESSOR PURR-RELATED"/>
    <property type="match status" value="1"/>
</dbReference>
<evidence type="ECO:0000256" key="4">
    <source>
        <dbReference type="ARBA" id="ARBA00023163"/>
    </source>
</evidence>
<dbReference type="InterPro" id="IPR010982">
    <property type="entry name" value="Lambda_DNA-bd_dom_sf"/>
</dbReference>
<evidence type="ECO:0000313" key="7">
    <source>
        <dbReference type="Proteomes" id="UP000217265"/>
    </source>
</evidence>
<dbReference type="SUPFAM" id="SSF47413">
    <property type="entry name" value="lambda repressor-like DNA-binding domains"/>
    <property type="match status" value="1"/>
</dbReference>
<dbReference type="Gene3D" id="1.10.260.40">
    <property type="entry name" value="lambda repressor-like DNA-binding domains"/>
    <property type="match status" value="1"/>
</dbReference>
<dbReference type="PANTHER" id="PTHR30146">
    <property type="entry name" value="LACI-RELATED TRANSCRIPTIONAL REPRESSOR"/>
    <property type="match status" value="1"/>
</dbReference>
<dbReference type="GO" id="GO:0003700">
    <property type="term" value="F:DNA-binding transcription factor activity"/>
    <property type="evidence" value="ECO:0007669"/>
    <property type="project" value="TreeGrafter"/>
</dbReference>
<dbReference type="GO" id="GO:0000976">
    <property type="term" value="F:transcription cis-regulatory region binding"/>
    <property type="evidence" value="ECO:0007669"/>
    <property type="project" value="TreeGrafter"/>
</dbReference>
<sequence length="359" mass="39028">MPRPAKRKAIRAATLADVGREAGVSAMAASAVLNGARTSSRISPETRERILAAATKLRYRPNAAARALAERKMNTIGVATVFDESGDLNHYFLEVFNGVLEAAAHHNQNTTVFTLHDWEQDFGRLNGFCDGRIDGLILVAPIISNETAKHLPEHTPFVALHANVPIPGVLNIESDEENGAYEIVRHLIAKGHRRILHLAGQSGLLGAERRLNGYRRALVSARIPFDASLVVEAGFSASIGRRAITDWLKGNQNKPLPDAIFCASDPMAVGCLEALSEAGVRVPEDVSVTGFDDSLAARTTRPQLTTVRQPLRVMGMKAVESLLTRIQQHQGQADHTEPKSIVFPVELVERASVRNLKAK</sequence>
<dbReference type="KEGG" id="vbh:CMV30_10180"/>
<evidence type="ECO:0000256" key="3">
    <source>
        <dbReference type="ARBA" id="ARBA00023125"/>
    </source>
</evidence>
<dbReference type="Proteomes" id="UP000217265">
    <property type="component" value="Chromosome"/>
</dbReference>
<accession>A0A290Q6K8</accession>
<dbReference type="EMBL" id="CP023344">
    <property type="protein sequence ID" value="ATC64289.1"/>
    <property type="molecule type" value="Genomic_DNA"/>
</dbReference>
<dbReference type="SMART" id="SM00354">
    <property type="entry name" value="HTH_LACI"/>
    <property type="match status" value="1"/>
</dbReference>
<protein>
    <submittedName>
        <fullName evidence="6">LacI family transcriptional regulator</fullName>
    </submittedName>
</protein>
<gene>
    <name evidence="6" type="ORF">CMV30_10180</name>
</gene>
<dbReference type="InterPro" id="IPR000843">
    <property type="entry name" value="HTH_LacI"/>
</dbReference>
<evidence type="ECO:0000259" key="5">
    <source>
        <dbReference type="PROSITE" id="PS50932"/>
    </source>
</evidence>
<evidence type="ECO:0000256" key="2">
    <source>
        <dbReference type="ARBA" id="ARBA00023015"/>
    </source>
</evidence>
<organism evidence="6 7">
    <name type="scientific">Nibricoccus aquaticus</name>
    <dbReference type="NCBI Taxonomy" id="2576891"/>
    <lineage>
        <taxon>Bacteria</taxon>
        <taxon>Pseudomonadati</taxon>
        <taxon>Verrucomicrobiota</taxon>
        <taxon>Opitutia</taxon>
        <taxon>Opitutales</taxon>
        <taxon>Opitutaceae</taxon>
        <taxon>Nibricoccus</taxon>
    </lineage>
</organism>
<keyword evidence="7" id="KW-1185">Reference proteome</keyword>
<dbReference type="CDD" id="cd01392">
    <property type="entry name" value="HTH_LacI"/>
    <property type="match status" value="1"/>
</dbReference>
<dbReference type="AlphaFoldDB" id="A0A290Q6K8"/>
<evidence type="ECO:0000256" key="1">
    <source>
        <dbReference type="ARBA" id="ARBA00022491"/>
    </source>
</evidence>
<dbReference type="RefSeq" id="WP_096055921.1">
    <property type="nucleotide sequence ID" value="NZ_CP023344.1"/>
</dbReference>
<dbReference type="InterPro" id="IPR046335">
    <property type="entry name" value="LacI/GalR-like_sensor"/>
</dbReference>
<dbReference type="CDD" id="cd06267">
    <property type="entry name" value="PBP1_LacI_sugar_binding-like"/>
    <property type="match status" value="1"/>
</dbReference>
<dbReference type="PROSITE" id="PS50932">
    <property type="entry name" value="HTH_LACI_2"/>
    <property type="match status" value="1"/>
</dbReference>
<dbReference type="Pfam" id="PF00356">
    <property type="entry name" value="LacI"/>
    <property type="match status" value="1"/>
</dbReference>
<proteinExistence type="predicted"/>
<keyword evidence="1" id="KW-0678">Repressor</keyword>
<dbReference type="OrthoDB" id="9796922at2"/>
<feature type="domain" description="HTH lacI-type" evidence="5">
    <location>
        <begin position="13"/>
        <end position="70"/>
    </location>
</feature>
<dbReference type="Gene3D" id="3.40.50.2300">
    <property type="match status" value="2"/>
</dbReference>
<keyword evidence="2" id="KW-0805">Transcription regulation</keyword>
<evidence type="ECO:0000313" key="6">
    <source>
        <dbReference type="EMBL" id="ATC64289.1"/>
    </source>
</evidence>
<dbReference type="InterPro" id="IPR028082">
    <property type="entry name" value="Peripla_BP_I"/>
</dbReference>
<reference evidence="6 7" key="1">
    <citation type="submission" date="2017-09" db="EMBL/GenBank/DDBJ databases">
        <title>Complete genome sequence of Verrucomicrobial strain HZ-65, isolated from freshwater.</title>
        <authorList>
            <person name="Choi A."/>
        </authorList>
    </citation>
    <scope>NUCLEOTIDE SEQUENCE [LARGE SCALE GENOMIC DNA]</scope>
    <source>
        <strain evidence="6 7">HZ-65</strain>
    </source>
</reference>
<name>A0A290Q6K8_9BACT</name>
<keyword evidence="3" id="KW-0238">DNA-binding</keyword>
<dbReference type="Pfam" id="PF13377">
    <property type="entry name" value="Peripla_BP_3"/>
    <property type="match status" value="1"/>
</dbReference>